<dbReference type="Gene3D" id="3.30.70.270">
    <property type="match status" value="1"/>
</dbReference>
<dbReference type="AlphaFoldDB" id="A0AA46E001"/>
<evidence type="ECO:0000259" key="2">
    <source>
        <dbReference type="PROSITE" id="PS50887"/>
    </source>
</evidence>
<evidence type="ECO:0000313" key="4">
    <source>
        <dbReference type="Proteomes" id="UP000294678"/>
    </source>
</evidence>
<dbReference type="Pfam" id="PF00990">
    <property type="entry name" value="GGDEF"/>
    <property type="match status" value="1"/>
</dbReference>
<dbReference type="GO" id="GO:0052621">
    <property type="term" value="F:diguanylate cyclase activity"/>
    <property type="evidence" value="ECO:0007669"/>
    <property type="project" value="TreeGrafter"/>
</dbReference>
<dbReference type="CDD" id="cd01949">
    <property type="entry name" value="GGDEF"/>
    <property type="match status" value="1"/>
</dbReference>
<dbReference type="PANTHER" id="PTHR45138:SF9">
    <property type="entry name" value="DIGUANYLATE CYCLASE DGCM-RELATED"/>
    <property type="match status" value="1"/>
</dbReference>
<dbReference type="GO" id="GO:0005886">
    <property type="term" value="C:plasma membrane"/>
    <property type="evidence" value="ECO:0007669"/>
    <property type="project" value="TreeGrafter"/>
</dbReference>
<organism evidence="3 4">
    <name type="scientific">Hypnocyclicus thermotrophus</name>
    <dbReference type="NCBI Taxonomy" id="1627895"/>
    <lineage>
        <taxon>Bacteria</taxon>
        <taxon>Fusobacteriati</taxon>
        <taxon>Fusobacteriota</taxon>
        <taxon>Fusobacteriia</taxon>
        <taxon>Fusobacteriales</taxon>
        <taxon>Fusobacteriaceae</taxon>
        <taxon>Hypnocyclicus</taxon>
    </lineage>
</organism>
<sequence length="341" mass="40063">MCSEKELKGKFSRLFIFGSIFLSILSIIINLIFKLELIINLKWLIIIFSSLIVLIYDSFLMYFLYFVVIILLFIPIGFIDSGGNLAISISYIYMLLFLITYLFEKKAKCCLISCIFIATSIIINIHLFHSNIFRIYHKNLKSYDTIFQIFLVLIFNCFLLNLFYNIYKKNQILLKKSNEQLTTFAMYDSLTNVYNRRAFDDRLLSLLKSKEHLYDDIWLILIDIDDFKLINDKCGHDEGDRIIKTISNTINTYLGNYSFVARWGGDEFAIITNLPYVKLHRKVDLLFNRVLSLIRNDNEKVTISCGITKLLPEDKINSIFIRADKLLYKAKKLGKNRYIFD</sequence>
<dbReference type="RefSeq" id="WP_134112607.1">
    <property type="nucleotide sequence ID" value="NZ_SOBG01000002.1"/>
</dbReference>
<dbReference type="SMART" id="SM00267">
    <property type="entry name" value="GGDEF"/>
    <property type="match status" value="1"/>
</dbReference>
<feature type="transmembrane region" description="Helical" evidence="1">
    <location>
        <begin position="85"/>
        <end position="103"/>
    </location>
</feature>
<feature type="transmembrane region" description="Helical" evidence="1">
    <location>
        <begin position="110"/>
        <end position="133"/>
    </location>
</feature>
<feature type="transmembrane region" description="Helical" evidence="1">
    <location>
        <begin position="12"/>
        <end position="33"/>
    </location>
</feature>
<gene>
    <name evidence="3" type="ORF">EV215_0716</name>
</gene>
<dbReference type="InterPro" id="IPR043128">
    <property type="entry name" value="Rev_trsase/Diguanyl_cyclase"/>
</dbReference>
<keyword evidence="1" id="KW-0812">Transmembrane</keyword>
<feature type="transmembrane region" description="Helical" evidence="1">
    <location>
        <begin position="145"/>
        <end position="167"/>
    </location>
</feature>
<dbReference type="EMBL" id="SOBG01000002">
    <property type="protein sequence ID" value="TDT72020.1"/>
    <property type="molecule type" value="Genomic_DNA"/>
</dbReference>
<dbReference type="InterPro" id="IPR000160">
    <property type="entry name" value="GGDEF_dom"/>
</dbReference>
<dbReference type="InterPro" id="IPR029787">
    <property type="entry name" value="Nucleotide_cyclase"/>
</dbReference>
<feature type="domain" description="GGDEF" evidence="2">
    <location>
        <begin position="215"/>
        <end position="341"/>
    </location>
</feature>
<dbReference type="GO" id="GO:0043709">
    <property type="term" value="P:cell adhesion involved in single-species biofilm formation"/>
    <property type="evidence" value="ECO:0007669"/>
    <property type="project" value="TreeGrafter"/>
</dbReference>
<reference evidence="3 4" key="1">
    <citation type="submission" date="2019-03" db="EMBL/GenBank/DDBJ databases">
        <title>Genomic Encyclopedia of Type Strains, Phase IV (KMG-IV): sequencing the most valuable type-strain genomes for metagenomic binning, comparative biology and taxonomic classification.</title>
        <authorList>
            <person name="Goeker M."/>
        </authorList>
    </citation>
    <scope>NUCLEOTIDE SEQUENCE [LARGE SCALE GENOMIC DNA]</scope>
    <source>
        <strain evidence="3 4">DSM 100055</strain>
    </source>
</reference>
<dbReference type="PROSITE" id="PS50887">
    <property type="entry name" value="GGDEF"/>
    <property type="match status" value="1"/>
</dbReference>
<protein>
    <submittedName>
        <fullName evidence="3">Diguanylate cyclase (GGDEF)-like protein</fullName>
    </submittedName>
</protein>
<feature type="transmembrane region" description="Helical" evidence="1">
    <location>
        <begin position="63"/>
        <end position="79"/>
    </location>
</feature>
<feature type="transmembrane region" description="Helical" evidence="1">
    <location>
        <begin position="39"/>
        <end position="56"/>
    </location>
</feature>
<comment type="caution">
    <text evidence="3">The sequence shown here is derived from an EMBL/GenBank/DDBJ whole genome shotgun (WGS) entry which is preliminary data.</text>
</comment>
<dbReference type="PANTHER" id="PTHR45138">
    <property type="entry name" value="REGULATORY COMPONENTS OF SENSORY TRANSDUCTION SYSTEM"/>
    <property type="match status" value="1"/>
</dbReference>
<dbReference type="Proteomes" id="UP000294678">
    <property type="component" value="Unassembled WGS sequence"/>
</dbReference>
<dbReference type="NCBIfam" id="TIGR00254">
    <property type="entry name" value="GGDEF"/>
    <property type="match status" value="1"/>
</dbReference>
<keyword evidence="1" id="KW-1133">Transmembrane helix</keyword>
<evidence type="ECO:0000313" key="3">
    <source>
        <dbReference type="EMBL" id="TDT72020.1"/>
    </source>
</evidence>
<keyword evidence="4" id="KW-1185">Reference proteome</keyword>
<accession>A0AA46E001</accession>
<keyword evidence="1" id="KW-0472">Membrane</keyword>
<dbReference type="GO" id="GO:1902201">
    <property type="term" value="P:negative regulation of bacterial-type flagellum-dependent cell motility"/>
    <property type="evidence" value="ECO:0007669"/>
    <property type="project" value="TreeGrafter"/>
</dbReference>
<evidence type="ECO:0000256" key="1">
    <source>
        <dbReference type="SAM" id="Phobius"/>
    </source>
</evidence>
<proteinExistence type="predicted"/>
<name>A0AA46E001_9FUSO</name>
<dbReference type="InterPro" id="IPR050469">
    <property type="entry name" value="Diguanylate_Cyclase"/>
</dbReference>
<dbReference type="SUPFAM" id="SSF55073">
    <property type="entry name" value="Nucleotide cyclase"/>
    <property type="match status" value="1"/>
</dbReference>